<dbReference type="PROSITE" id="PS50883">
    <property type="entry name" value="EAL"/>
    <property type="match status" value="1"/>
</dbReference>
<dbReference type="NCBIfam" id="TIGR00229">
    <property type="entry name" value="sensory_box"/>
    <property type="match status" value="3"/>
</dbReference>
<accession>A0A7X4HEB1</accession>
<dbReference type="InterPro" id="IPR035965">
    <property type="entry name" value="PAS-like_dom_sf"/>
</dbReference>
<dbReference type="CDD" id="cd01949">
    <property type="entry name" value="GGDEF"/>
    <property type="match status" value="1"/>
</dbReference>
<dbReference type="PANTHER" id="PTHR44757">
    <property type="entry name" value="DIGUANYLATE CYCLASE DGCP"/>
    <property type="match status" value="1"/>
</dbReference>
<evidence type="ECO:0000259" key="3">
    <source>
        <dbReference type="PROSITE" id="PS50113"/>
    </source>
</evidence>
<feature type="domain" description="PAS" evidence="2">
    <location>
        <begin position="230"/>
        <end position="275"/>
    </location>
</feature>
<dbReference type="Pfam" id="PF13426">
    <property type="entry name" value="PAS_9"/>
    <property type="match status" value="1"/>
</dbReference>
<proteinExistence type="predicted"/>
<dbReference type="SMART" id="SM00091">
    <property type="entry name" value="PAS"/>
    <property type="match status" value="2"/>
</dbReference>
<evidence type="ECO:0000259" key="2">
    <source>
        <dbReference type="PROSITE" id="PS50112"/>
    </source>
</evidence>
<dbReference type="InterPro" id="IPR000700">
    <property type="entry name" value="PAS-assoc_C"/>
</dbReference>
<dbReference type="InterPro" id="IPR000014">
    <property type="entry name" value="PAS"/>
</dbReference>
<dbReference type="Proteomes" id="UP000450676">
    <property type="component" value="Unassembled WGS sequence"/>
</dbReference>
<dbReference type="Pfam" id="PF00563">
    <property type="entry name" value="EAL"/>
    <property type="match status" value="1"/>
</dbReference>
<feature type="domain" description="PAC" evidence="3">
    <location>
        <begin position="183"/>
        <end position="233"/>
    </location>
</feature>
<dbReference type="InterPro" id="IPR001633">
    <property type="entry name" value="EAL_dom"/>
</dbReference>
<comment type="caution">
    <text evidence="6">The sequence shown here is derived from an EMBL/GenBank/DDBJ whole genome shotgun (WGS) entry which is preliminary data.</text>
</comment>
<dbReference type="PROSITE" id="PS50113">
    <property type="entry name" value="PAC"/>
    <property type="match status" value="2"/>
</dbReference>
<evidence type="ECO:0000313" key="6">
    <source>
        <dbReference type="EMBL" id="MYN09629.1"/>
    </source>
</evidence>
<dbReference type="SMART" id="SM00267">
    <property type="entry name" value="GGDEF"/>
    <property type="match status" value="1"/>
</dbReference>
<organism evidence="6 7">
    <name type="scientific">Pseudoduganella aquatica</name>
    <dbReference type="NCBI Taxonomy" id="2660641"/>
    <lineage>
        <taxon>Bacteria</taxon>
        <taxon>Pseudomonadati</taxon>
        <taxon>Pseudomonadota</taxon>
        <taxon>Betaproteobacteria</taxon>
        <taxon>Burkholderiales</taxon>
        <taxon>Oxalobacteraceae</taxon>
        <taxon>Telluria group</taxon>
        <taxon>Pseudoduganella</taxon>
    </lineage>
</organism>
<dbReference type="InterPro" id="IPR035919">
    <property type="entry name" value="EAL_sf"/>
</dbReference>
<dbReference type="InterPro" id="IPR029787">
    <property type="entry name" value="Nucleotide_cyclase"/>
</dbReference>
<evidence type="ECO:0000313" key="7">
    <source>
        <dbReference type="Proteomes" id="UP000450676"/>
    </source>
</evidence>
<dbReference type="Gene3D" id="3.30.450.20">
    <property type="entry name" value="PAS domain"/>
    <property type="match status" value="3"/>
</dbReference>
<dbReference type="InterPro" id="IPR052155">
    <property type="entry name" value="Biofilm_reg_signaling"/>
</dbReference>
<dbReference type="SMART" id="SM00052">
    <property type="entry name" value="EAL"/>
    <property type="match status" value="1"/>
</dbReference>
<dbReference type="PANTHER" id="PTHR44757:SF2">
    <property type="entry name" value="BIOFILM ARCHITECTURE MAINTENANCE PROTEIN MBAA"/>
    <property type="match status" value="1"/>
</dbReference>
<dbReference type="Pfam" id="PF00989">
    <property type="entry name" value="PAS"/>
    <property type="match status" value="1"/>
</dbReference>
<name>A0A7X4HEB1_9BURK</name>
<dbReference type="GO" id="GO:0006355">
    <property type="term" value="P:regulation of DNA-templated transcription"/>
    <property type="evidence" value="ECO:0007669"/>
    <property type="project" value="InterPro"/>
</dbReference>
<dbReference type="SUPFAM" id="SSF55073">
    <property type="entry name" value="Nucleotide cyclase"/>
    <property type="match status" value="1"/>
</dbReference>
<dbReference type="EMBL" id="WWCU01000025">
    <property type="protein sequence ID" value="MYN09629.1"/>
    <property type="molecule type" value="Genomic_DNA"/>
</dbReference>
<feature type="domain" description="GGDEF" evidence="5">
    <location>
        <begin position="387"/>
        <end position="520"/>
    </location>
</feature>
<dbReference type="Pfam" id="PF08448">
    <property type="entry name" value="PAS_4"/>
    <property type="match status" value="1"/>
</dbReference>
<feature type="domain" description="PAC" evidence="3">
    <location>
        <begin position="303"/>
        <end position="355"/>
    </location>
</feature>
<dbReference type="CDD" id="cd00130">
    <property type="entry name" value="PAS"/>
    <property type="match status" value="2"/>
</dbReference>
<dbReference type="PROSITE" id="PS50112">
    <property type="entry name" value="PAS"/>
    <property type="match status" value="2"/>
</dbReference>
<evidence type="ECO:0000259" key="5">
    <source>
        <dbReference type="PROSITE" id="PS50887"/>
    </source>
</evidence>
<dbReference type="AlphaFoldDB" id="A0A7X4HEB1"/>
<dbReference type="SMART" id="SM00086">
    <property type="entry name" value="PAC"/>
    <property type="match status" value="3"/>
</dbReference>
<dbReference type="Gene3D" id="3.20.20.450">
    <property type="entry name" value="EAL domain"/>
    <property type="match status" value="1"/>
</dbReference>
<reference evidence="6 7" key="1">
    <citation type="submission" date="2019-12" db="EMBL/GenBank/DDBJ databases">
        <title>Novel species isolated from a subtropical stream in China.</title>
        <authorList>
            <person name="Lu H."/>
        </authorList>
    </citation>
    <scope>NUCLEOTIDE SEQUENCE [LARGE SCALE GENOMIC DNA]</scope>
    <source>
        <strain evidence="6 7">FT127W</strain>
    </source>
</reference>
<dbReference type="SUPFAM" id="SSF141868">
    <property type="entry name" value="EAL domain-like"/>
    <property type="match status" value="1"/>
</dbReference>
<feature type="domain" description="EAL" evidence="4">
    <location>
        <begin position="529"/>
        <end position="777"/>
    </location>
</feature>
<keyword evidence="7" id="KW-1185">Reference proteome</keyword>
<evidence type="ECO:0000259" key="4">
    <source>
        <dbReference type="PROSITE" id="PS50883"/>
    </source>
</evidence>
<dbReference type="InterPro" id="IPR000160">
    <property type="entry name" value="GGDEF_dom"/>
</dbReference>
<evidence type="ECO:0000256" key="1">
    <source>
        <dbReference type="SAM" id="MobiDB-lite"/>
    </source>
</evidence>
<dbReference type="Pfam" id="PF00990">
    <property type="entry name" value="GGDEF"/>
    <property type="match status" value="1"/>
</dbReference>
<dbReference type="FunFam" id="3.30.70.270:FF:000001">
    <property type="entry name" value="Diguanylate cyclase domain protein"/>
    <property type="match status" value="1"/>
</dbReference>
<dbReference type="InterPro" id="IPR043128">
    <property type="entry name" value="Rev_trsase/Diguanyl_cyclase"/>
</dbReference>
<protein>
    <submittedName>
        <fullName evidence="6">EAL domain-containing protein</fullName>
    </submittedName>
</protein>
<dbReference type="PROSITE" id="PS50887">
    <property type="entry name" value="GGDEF"/>
    <property type="match status" value="1"/>
</dbReference>
<dbReference type="InterPro" id="IPR013767">
    <property type="entry name" value="PAS_fold"/>
</dbReference>
<dbReference type="InterPro" id="IPR013656">
    <property type="entry name" value="PAS_4"/>
</dbReference>
<dbReference type="NCBIfam" id="TIGR00254">
    <property type="entry name" value="GGDEF"/>
    <property type="match status" value="1"/>
</dbReference>
<gene>
    <name evidence="6" type="ORF">GTP77_20090</name>
</gene>
<sequence length="777" mass="85111">MDEAGCVLFWNSACAELYGIASADALGRPLASLLAFEQADEHAAALAEAWRSGRAKPARDWQVNTASGRRLWVNSTLFPVAQDGAVRQMFCVDADITARRIEDEALRAAGANFRQLYLSSADAILMLQGERVTDLNPAALALFKCPQRDGMVGHRLRDFSTQQPPDGEQQAGPPGMDEGGGSLRYDWRFLNCAGEAFWAEVLMTSISLDHGYLFYVVVRDISARKQAERTLHLAAQVFENCRDAIVLTDRERRIIALNRSFTQITGYEAEAMLGQPLQLRRSGEDEHDFQRLVWQEMDANGHWQGEVSARRRGGELFPGWLSLTAIRDNADRVSSYMGMLSDITDRKRDADHTRHLAEHDFLTDLPNRVLLLDRLSLALASARRSHTMLAILFIDLDRFKEVNDTLGHQVGDQLLKEVAARLVKCVRGADTVSRQGGDEFLIILADIGGADQAAHVAASVLGAIAQPFQLGPHALHVSGSVGISLYPEDGDGIEQLINNADVAMYHAKESGRNGFKFFNADMHARIAEREQLESGLRLALREQQFELAFHAEVDIASGAAVGVEALLRWRHPELGLLRPERFMAAAEEAGLMVPIGNWVLQQACRTARRWRDAGHSLVVAVNLSAAQFAQKDLLAVVRAALEASGLDPASLELELTEAIIMKGGNAARSTLDALHGLGVRLTIDDFGTGYSRLGYLKDYPVDKLKIDQSFVATLDGNTAVIGAMIAMARSLDMLAIAEGVETQEQLDFLRSAGCDQYQGYLADAQVQASALGQLLAG</sequence>
<dbReference type="CDD" id="cd01948">
    <property type="entry name" value="EAL"/>
    <property type="match status" value="1"/>
</dbReference>
<feature type="domain" description="PAS" evidence="2">
    <location>
        <begin position="1"/>
        <end position="53"/>
    </location>
</feature>
<dbReference type="SUPFAM" id="SSF55785">
    <property type="entry name" value="PYP-like sensor domain (PAS domain)"/>
    <property type="match status" value="3"/>
</dbReference>
<dbReference type="GO" id="GO:0003824">
    <property type="term" value="F:catalytic activity"/>
    <property type="evidence" value="ECO:0007669"/>
    <property type="project" value="UniProtKB-ARBA"/>
</dbReference>
<feature type="region of interest" description="Disordered" evidence="1">
    <location>
        <begin position="157"/>
        <end position="177"/>
    </location>
</feature>
<dbReference type="InterPro" id="IPR001610">
    <property type="entry name" value="PAC"/>
</dbReference>
<dbReference type="Gene3D" id="3.30.70.270">
    <property type="match status" value="1"/>
</dbReference>